<dbReference type="Gene3D" id="2.40.50.140">
    <property type="entry name" value="Nucleic acid-binding proteins"/>
    <property type="match status" value="1"/>
</dbReference>
<name>A0A813HIP0_POLGL</name>
<dbReference type="PANTHER" id="PTHR46565:SF20">
    <property type="entry name" value="COLD SHOCK DOMAIN-CONTAINING PROTEIN 4"/>
    <property type="match status" value="1"/>
</dbReference>
<feature type="domain" description="CSD" evidence="1">
    <location>
        <begin position="1"/>
        <end position="67"/>
    </location>
</feature>
<organism evidence="2 3">
    <name type="scientific">Polarella glacialis</name>
    <name type="common">Dinoflagellate</name>
    <dbReference type="NCBI Taxonomy" id="89957"/>
    <lineage>
        <taxon>Eukaryota</taxon>
        <taxon>Sar</taxon>
        <taxon>Alveolata</taxon>
        <taxon>Dinophyceae</taxon>
        <taxon>Suessiales</taxon>
        <taxon>Suessiaceae</taxon>
        <taxon>Polarella</taxon>
    </lineage>
</organism>
<evidence type="ECO:0000259" key="1">
    <source>
        <dbReference type="PROSITE" id="PS51857"/>
    </source>
</evidence>
<dbReference type="SMART" id="SM00357">
    <property type="entry name" value="CSP"/>
    <property type="match status" value="1"/>
</dbReference>
<dbReference type="EMBL" id="CAJNNW010001337">
    <property type="protein sequence ID" value="CAE8637466.1"/>
    <property type="molecule type" value="Genomic_DNA"/>
</dbReference>
<dbReference type="GO" id="GO:0003676">
    <property type="term" value="F:nucleic acid binding"/>
    <property type="evidence" value="ECO:0007669"/>
    <property type="project" value="InterPro"/>
</dbReference>
<dbReference type="PROSITE" id="PS51857">
    <property type="entry name" value="CSD_2"/>
    <property type="match status" value="1"/>
</dbReference>
<dbReference type="PANTHER" id="PTHR46565">
    <property type="entry name" value="COLD SHOCK DOMAIN PROTEIN 2"/>
    <property type="match status" value="1"/>
</dbReference>
<sequence length="108" mass="11791">MPNGSVKMWNEEKGFGFISPANDSGVDLFVHRSALQTSDALAQGDEVTFDVEYDDRKGKERAINWAAVAKQTTIKARAKDKGRLMPAAMELSLAKVAVITAVPRIRLA</sequence>
<dbReference type="Proteomes" id="UP000626109">
    <property type="component" value="Unassembled WGS sequence"/>
</dbReference>
<evidence type="ECO:0000313" key="2">
    <source>
        <dbReference type="EMBL" id="CAE8637466.1"/>
    </source>
</evidence>
<evidence type="ECO:0000313" key="3">
    <source>
        <dbReference type="Proteomes" id="UP000626109"/>
    </source>
</evidence>
<accession>A0A813HIP0</accession>
<gene>
    <name evidence="2" type="ORF">PGLA2088_LOCUS1687</name>
</gene>
<dbReference type="SUPFAM" id="SSF50249">
    <property type="entry name" value="Nucleic acid-binding proteins"/>
    <property type="match status" value="1"/>
</dbReference>
<reference evidence="2" key="1">
    <citation type="submission" date="2021-02" db="EMBL/GenBank/DDBJ databases">
        <authorList>
            <person name="Dougan E. K."/>
            <person name="Rhodes N."/>
            <person name="Thang M."/>
            <person name="Chan C."/>
        </authorList>
    </citation>
    <scope>NUCLEOTIDE SEQUENCE</scope>
</reference>
<dbReference type="InterPro" id="IPR012340">
    <property type="entry name" value="NA-bd_OB-fold"/>
</dbReference>
<dbReference type="AlphaFoldDB" id="A0A813HIP0"/>
<comment type="caution">
    <text evidence="2">The sequence shown here is derived from an EMBL/GenBank/DDBJ whole genome shotgun (WGS) entry which is preliminary data.</text>
</comment>
<protein>
    <recommendedName>
        <fullName evidence="1">CSD domain-containing protein</fullName>
    </recommendedName>
</protein>
<dbReference type="Pfam" id="PF00313">
    <property type="entry name" value="CSD"/>
    <property type="match status" value="1"/>
</dbReference>
<dbReference type="CDD" id="cd04458">
    <property type="entry name" value="CSP_CDS"/>
    <property type="match status" value="1"/>
</dbReference>
<proteinExistence type="predicted"/>
<dbReference type="InterPro" id="IPR011129">
    <property type="entry name" value="CSD"/>
</dbReference>
<dbReference type="InterPro" id="IPR002059">
    <property type="entry name" value="CSP_DNA-bd"/>
</dbReference>